<dbReference type="AlphaFoldDB" id="A0AAP0MGD6"/>
<evidence type="ECO:0000313" key="4">
    <source>
        <dbReference type="Proteomes" id="UP001428341"/>
    </source>
</evidence>
<keyword evidence="2" id="KW-0472">Membrane</keyword>
<evidence type="ECO:0000256" key="2">
    <source>
        <dbReference type="SAM" id="Phobius"/>
    </source>
</evidence>
<name>A0AAP0MGD6_9ROSI</name>
<keyword evidence="2" id="KW-0812">Transmembrane</keyword>
<dbReference type="Proteomes" id="UP001428341">
    <property type="component" value="Unassembled WGS sequence"/>
</dbReference>
<protein>
    <submittedName>
        <fullName evidence="3">Uncharacterized protein</fullName>
    </submittedName>
</protein>
<feature type="transmembrane region" description="Helical" evidence="2">
    <location>
        <begin position="24"/>
        <end position="42"/>
    </location>
</feature>
<reference evidence="3 4" key="1">
    <citation type="submission" date="2024-05" db="EMBL/GenBank/DDBJ databases">
        <title>Haplotype-resolved chromosome-level genome assembly of Huyou (Citrus changshanensis).</title>
        <authorList>
            <person name="Miao C."/>
            <person name="Chen W."/>
            <person name="Wu Y."/>
            <person name="Wang L."/>
            <person name="Zhao S."/>
            <person name="Grierson D."/>
            <person name="Xu C."/>
            <person name="Chen K."/>
        </authorList>
    </citation>
    <scope>NUCLEOTIDE SEQUENCE [LARGE SCALE GENOMIC DNA]</scope>
    <source>
        <strain evidence="3">01-14</strain>
        <tissue evidence="3">Leaf</tissue>
    </source>
</reference>
<sequence length="69" mass="8232">MRQHEGESTIRGTVRESRRSEQRVVWENWLIIAVSMCIFYVPELDVHAMSPYKIPRNRRYGDRNAIVNN</sequence>
<dbReference type="EMBL" id="JBCGBO010000005">
    <property type="protein sequence ID" value="KAK9202300.1"/>
    <property type="molecule type" value="Genomic_DNA"/>
</dbReference>
<evidence type="ECO:0000313" key="3">
    <source>
        <dbReference type="EMBL" id="KAK9202300.1"/>
    </source>
</evidence>
<keyword evidence="4" id="KW-1185">Reference proteome</keyword>
<organism evidence="3 4">
    <name type="scientific">Citrus x changshan-huyou</name>
    <dbReference type="NCBI Taxonomy" id="2935761"/>
    <lineage>
        <taxon>Eukaryota</taxon>
        <taxon>Viridiplantae</taxon>
        <taxon>Streptophyta</taxon>
        <taxon>Embryophyta</taxon>
        <taxon>Tracheophyta</taxon>
        <taxon>Spermatophyta</taxon>
        <taxon>Magnoliopsida</taxon>
        <taxon>eudicotyledons</taxon>
        <taxon>Gunneridae</taxon>
        <taxon>Pentapetalae</taxon>
        <taxon>rosids</taxon>
        <taxon>malvids</taxon>
        <taxon>Sapindales</taxon>
        <taxon>Rutaceae</taxon>
        <taxon>Aurantioideae</taxon>
        <taxon>Citrus</taxon>
    </lineage>
</organism>
<accession>A0AAP0MGD6</accession>
<keyword evidence="2" id="KW-1133">Transmembrane helix</keyword>
<comment type="caution">
    <text evidence="3">The sequence shown here is derived from an EMBL/GenBank/DDBJ whole genome shotgun (WGS) entry which is preliminary data.</text>
</comment>
<gene>
    <name evidence="3" type="ORF">WN944_017510</name>
</gene>
<proteinExistence type="predicted"/>
<evidence type="ECO:0000256" key="1">
    <source>
        <dbReference type="SAM" id="MobiDB-lite"/>
    </source>
</evidence>
<feature type="region of interest" description="Disordered" evidence="1">
    <location>
        <begin position="1"/>
        <end position="20"/>
    </location>
</feature>